<dbReference type="SUPFAM" id="SSF53335">
    <property type="entry name" value="S-adenosyl-L-methionine-dependent methyltransferases"/>
    <property type="match status" value="1"/>
</dbReference>
<name>A0ABV9RTK3_9PSEU</name>
<evidence type="ECO:0000313" key="2">
    <source>
        <dbReference type="EMBL" id="MFC4836522.1"/>
    </source>
</evidence>
<keyword evidence="2" id="KW-0808">Transferase</keyword>
<dbReference type="GO" id="GO:0102208">
    <property type="term" value="F:2-polyprenyl-6-hydroxyphenol methylase activity"/>
    <property type="evidence" value="ECO:0007669"/>
    <property type="project" value="UniProtKB-EC"/>
</dbReference>
<dbReference type="GO" id="GO:0032259">
    <property type="term" value="P:methylation"/>
    <property type="evidence" value="ECO:0007669"/>
    <property type="project" value="UniProtKB-KW"/>
</dbReference>
<dbReference type="EMBL" id="JBHSIM010000065">
    <property type="protein sequence ID" value="MFC4836522.1"/>
    <property type="molecule type" value="Genomic_DNA"/>
</dbReference>
<feature type="domain" description="Methyltransferase" evidence="1">
    <location>
        <begin position="72"/>
        <end position="158"/>
    </location>
</feature>
<dbReference type="RefSeq" id="WP_378015051.1">
    <property type="nucleotide sequence ID" value="NZ_BAABHN010000065.1"/>
</dbReference>
<protein>
    <submittedName>
        <fullName evidence="2">Class I SAM-dependent methyltransferase</fullName>
        <ecNumber evidence="2">2.1.1.222</ecNumber>
        <ecNumber evidence="2">2.1.1.64</ecNumber>
    </submittedName>
</protein>
<keyword evidence="2" id="KW-0489">Methyltransferase</keyword>
<dbReference type="InterPro" id="IPR029063">
    <property type="entry name" value="SAM-dependent_MTases_sf"/>
</dbReference>
<evidence type="ECO:0000259" key="1">
    <source>
        <dbReference type="Pfam" id="PF13649"/>
    </source>
</evidence>
<reference evidence="3" key="1">
    <citation type="journal article" date="2019" name="Int. J. Syst. Evol. Microbiol.">
        <title>The Global Catalogue of Microorganisms (GCM) 10K type strain sequencing project: providing services to taxonomists for standard genome sequencing and annotation.</title>
        <authorList>
            <consortium name="The Broad Institute Genomics Platform"/>
            <consortium name="The Broad Institute Genome Sequencing Center for Infectious Disease"/>
            <person name="Wu L."/>
            <person name="Ma J."/>
        </authorList>
    </citation>
    <scope>NUCLEOTIDE SEQUENCE [LARGE SCALE GENOMIC DNA]</scope>
    <source>
        <strain evidence="3">CCUG 50347</strain>
    </source>
</reference>
<dbReference type="InterPro" id="IPR041698">
    <property type="entry name" value="Methyltransf_25"/>
</dbReference>
<dbReference type="GO" id="GO:0061542">
    <property type="term" value="F:3-demethylubiquinol 3-O-methyltransferase activity"/>
    <property type="evidence" value="ECO:0007669"/>
    <property type="project" value="UniProtKB-EC"/>
</dbReference>
<evidence type="ECO:0000313" key="3">
    <source>
        <dbReference type="Proteomes" id="UP001595909"/>
    </source>
</evidence>
<accession>A0ABV9RTK3</accession>
<sequence>MTRVTSAPDEAALFLQERPADVGSVFDAALAGHCQRLVRGDGVVLPLAVQRWHDDADDDDAWLLGRCTGPTLDLGCGPGRLVVALADRGVPALGVDVSVQAIQRCLERGAAVLHRDAFERLPGEGRWQHVVLADGNIGIGGDPVTLLRRCRALLADGGSVLLELTAGAALWCGTAYLETTEAAETSADPLTVLDPFVDGGPWFPWAVLGPLAVDDVAAEAGLVVVARAEGERCFVELVPA</sequence>
<dbReference type="CDD" id="cd02440">
    <property type="entry name" value="AdoMet_MTases"/>
    <property type="match status" value="1"/>
</dbReference>
<organism evidence="2 3">
    <name type="scientific">Actinomycetospora chibensis</name>
    <dbReference type="NCBI Taxonomy" id="663606"/>
    <lineage>
        <taxon>Bacteria</taxon>
        <taxon>Bacillati</taxon>
        <taxon>Actinomycetota</taxon>
        <taxon>Actinomycetes</taxon>
        <taxon>Pseudonocardiales</taxon>
        <taxon>Pseudonocardiaceae</taxon>
        <taxon>Actinomycetospora</taxon>
    </lineage>
</organism>
<dbReference type="Gene3D" id="3.40.50.150">
    <property type="entry name" value="Vaccinia Virus protein VP39"/>
    <property type="match status" value="1"/>
</dbReference>
<dbReference type="Pfam" id="PF13649">
    <property type="entry name" value="Methyltransf_25"/>
    <property type="match status" value="1"/>
</dbReference>
<dbReference type="EC" id="2.1.1.64" evidence="2"/>
<dbReference type="Proteomes" id="UP001595909">
    <property type="component" value="Unassembled WGS sequence"/>
</dbReference>
<comment type="caution">
    <text evidence="2">The sequence shown here is derived from an EMBL/GenBank/DDBJ whole genome shotgun (WGS) entry which is preliminary data.</text>
</comment>
<gene>
    <name evidence="2" type="ORF">ACFPEL_29240</name>
</gene>
<keyword evidence="3" id="KW-1185">Reference proteome</keyword>
<dbReference type="EC" id="2.1.1.222" evidence="2"/>
<proteinExistence type="predicted"/>